<dbReference type="AlphaFoldDB" id="S4PKQ6"/>
<dbReference type="EMBL" id="GAIX01004375">
    <property type="protein sequence ID" value="JAA88185.1"/>
    <property type="molecule type" value="Transcribed_RNA"/>
</dbReference>
<sequence>MKFQIINYISTKAGRTLTMYRLRRRACSSIVILLVQRPNTATSEVSMLVYLSSLITSSVSLLYETVHIKQKPIVSSSRFQHDIKLIKGAI</sequence>
<organism evidence="1">
    <name type="scientific">Pararge aegeria</name>
    <name type="common">speckled wood butterfly</name>
    <dbReference type="NCBI Taxonomy" id="116150"/>
    <lineage>
        <taxon>Eukaryota</taxon>
        <taxon>Metazoa</taxon>
        <taxon>Ecdysozoa</taxon>
        <taxon>Arthropoda</taxon>
        <taxon>Hexapoda</taxon>
        <taxon>Insecta</taxon>
        <taxon>Pterygota</taxon>
        <taxon>Neoptera</taxon>
        <taxon>Endopterygota</taxon>
        <taxon>Lepidoptera</taxon>
        <taxon>Glossata</taxon>
        <taxon>Ditrysia</taxon>
        <taxon>Papilionoidea</taxon>
        <taxon>Nymphalidae</taxon>
        <taxon>Satyrinae</taxon>
        <taxon>Satyrini</taxon>
        <taxon>Parargina</taxon>
        <taxon>Pararge</taxon>
    </lineage>
</organism>
<reference evidence="1" key="1">
    <citation type="journal article" date="2013" name="BMC Genomics">
        <title>Unscrambling butterfly oogenesis.</title>
        <authorList>
            <person name="Carter J.M."/>
            <person name="Baker S.C."/>
            <person name="Pink R."/>
            <person name="Carter D.R."/>
            <person name="Collins A."/>
            <person name="Tomlin J."/>
            <person name="Gibbs M."/>
            <person name="Breuker C.J."/>
        </authorList>
    </citation>
    <scope>NUCLEOTIDE SEQUENCE</scope>
    <source>
        <tissue evidence="1">Ovary</tissue>
    </source>
</reference>
<evidence type="ECO:0000313" key="1">
    <source>
        <dbReference type="EMBL" id="JAA88185.1"/>
    </source>
</evidence>
<reference evidence="1" key="2">
    <citation type="submission" date="2013-05" db="EMBL/GenBank/DDBJ databases">
        <authorList>
            <person name="Carter J.-M."/>
            <person name="Baker S.C."/>
            <person name="Pink R."/>
            <person name="Carter D.R.F."/>
            <person name="Collins A."/>
            <person name="Tomlin J."/>
            <person name="Gibbs M."/>
            <person name="Breuker C.J."/>
        </authorList>
    </citation>
    <scope>NUCLEOTIDE SEQUENCE</scope>
    <source>
        <tissue evidence="1">Ovary</tissue>
    </source>
</reference>
<protein>
    <submittedName>
        <fullName evidence="1">Uncharacterized protein</fullName>
    </submittedName>
</protein>
<proteinExistence type="predicted"/>
<name>S4PKQ6_9NEOP</name>
<accession>S4PKQ6</accession>